<dbReference type="Proteomes" id="UP000005744">
    <property type="component" value="Unassembled WGS sequence"/>
</dbReference>
<dbReference type="RefSeq" id="WP_002683923.1">
    <property type="nucleotide sequence ID" value="NZ_JH600070.1"/>
</dbReference>
<sequence length="231" mass="26537">MSSASSTGIDWSILRISLIIFFFSVCISIAIGISSYWYLGSITTQLEKENKTLAETKKTYEQLANTLNQLQSEDYQFFNQLTSRRFYEVMPPSSNIEEAQIQSLLLNSQLNEHIQSLINNVRDIQGTVKNTDAVPYTPAFLKEAKEQTPAKKETFLFKTRFLLNLEILHEIDLLNLLEQIHSSVPKGILNTAACQLTRLGENPHIDYPLKPNLNVTCVLYWYNLYIIDNRH</sequence>
<reference evidence="3 4" key="1">
    <citation type="submission" date="2011-11" db="EMBL/GenBank/DDBJ databases">
        <title>Improved High-Quality Draft sequence of Beggiatoa alba B18lD.</title>
        <authorList>
            <consortium name="US DOE Joint Genome Institute"/>
            <person name="Lucas S."/>
            <person name="Han J."/>
            <person name="Lapidus A."/>
            <person name="Cheng J.-F."/>
            <person name="Goodwin L."/>
            <person name="Pitluck S."/>
            <person name="Peters L."/>
            <person name="Mikhailova N."/>
            <person name="Held B."/>
            <person name="Detter J.C."/>
            <person name="Han C."/>
            <person name="Tapia R."/>
            <person name="Land M."/>
            <person name="Hauser L."/>
            <person name="Kyrpides N."/>
            <person name="Ivanova N."/>
            <person name="Pagani I."/>
            <person name="Samuel K."/>
            <person name="Teske A."/>
            <person name="Mueller J."/>
            <person name="Woyke T."/>
        </authorList>
    </citation>
    <scope>NUCLEOTIDE SEQUENCE [LARGE SCALE GENOMIC DNA]</scope>
    <source>
        <strain evidence="3 4">B18LD</strain>
    </source>
</reference>
<evidence type="ECO:0000256" key="2">
    <source>
        <dbReference type="SAM" id="Phobius"/>
    </source>
</evidence>
<name>I3CDN2_9GAMM</name>
<keyword evidence="4" id="KW-1185">Reference proteome</keyword>
<gene>
    <name evidence="3" type="ORF">BegalDRAFT_0814</name>
</gene>
<feature type="coiled-coil region" evidence="1">
    <location>
        <begin position="43"/>
        <end position="73"/>
    </location>
</feature>
<evidence type="ECO:0000313" key="4">
    <source>
        <dbReference type="Proteomes" id="UP000005744"/>
    </source>
</evidence>
<dbReference type="OrthoDB" id="9976082at2"/>
<dbReference type="STRING" id="395493.BegalDRAFT_0814"/>
<protein>
    <submittedName>
        <fullName evidence="3">Uncharacterized protein</fullName>
    </submittedName>
</protein>
<evidence type="ECO:0000313" key="3">
    <source>
        <dbReference type="EMBL" id="EIJ41725.1"/>
    </source>
</evidence>
<keyword evidence="2" id="KW-0472">Membrane</keyword>
<dbReference type="HOGENOM" id="CLU_1250162_0_0_6"/>
<accession>I3CDN2</accession>
<keyword evidence="2" id="KW-1133">Transmembrane helix</keyword>
<keyword evidence="2" id="KW-0812">Transmembrane</keyword>
<dbReference type="AlphaFoldDB" id="I3CDN2"/>
<keyword evidence="1" id="KW-0175">Coiled coil</keyword>
<dbReference type="EMBL" id="JH600070">
    <property type="protein sequence ID" value="EIJ41725.1"/>
    <property type="molecule type" value="Genomic_DNA"/>
</dbReference>
<proteinExistence type="predicted"/>
<organism evidence="3 4">
    <name type="scientific">Beggiatoa alba B18LD</name>
    <dbReference type="NCBI Taxonomy" id="395493"/>
    <lineage>
        <taxon>Bacteria</taxon>
        <taxon>Pseudomonadati</taxon>
        <taxon>Pseudomonadota</taxon>
        <taxon>Gammaproteobacteria</taxon>
        <taxon>Thiotrichales</taxon>
        <taxon>Thiotrichaceae</taxon>
        <taxon>Beggiatoa</taxon>
    </lineage>
</organism>
<feature type="transmembrane region" description="Helical" evidence="2">
    <location>
        <begin position="12"/>
        <end position="39"/>
    </location>
</feature>
<evidence type="ECO:0000256" key="1">
    <source>
        <dbReference type="SAM" id="Coils"/>
    </source>
</evidence>